<evidence type="ECO:0000256" key="10">
    <source>
        <dbReference type="RuleBase" id="RU364005"/>
    </source>
</evidence>
<dbReference type="SUPFAM" id="SSF56935">
    <property type="entry name" value="Porins"/>
    <property type="match status" value="1"/>
</dbReference>
<evidence type="ECO:0000256" key="6">
    <source>
        <dbReference type="ARBA" id="ARBA00023065"/>
    </source>
</evidence>
<dbReference type="GO" id="GO:0015288">
    <property type="term" value="F:porin activity"/>
    <property type="evidence" value="ECO:0007669"/>
    <property type="project" value="UniProtKB-KW"/>
</dbReference>
<keyword evidence="8 10" id="KW-0472">Membrane</keyword>
<dbReference type="GO" id="GO:0046930">
    <property type="term" value="C:pore complex"/>
    <property type="evidence" value="ECO:0007669"/>
    <property type="project" value="UniProtKB-KW"/>
</dbReference>
<accession>A0A916X1T4</accession>
<evidence type="ECO:0000256" key="7">
    <source>
        <dbReference type="ARBA" id="ARBA00023114"/>
    </source>
</evidence>
<evidence type="ECO:0000256" key="9">
    <source>
        <dbReference type="ARBA" id="ARBA00023237"/>
    </source>
</evidence>
<comment type="function">
    <text evidence="10">Forms passive diffusion pores that allow small molecular weight hydrophilic materials across the outer membrane.</text>
</comment>
<dbReference type="GO" id="GO:0006811">
    <property type="term" value="P:monoatomic ion transport"/>
    <property type="evidence" value="ECO:0007669"/>
    <property type="project" value="UniProtKB-KW"/>
</dbReference>
<feature type="chain" id="PRO_5038161825" description="Porin" evidence="10">
    <location>
        <begin position="22"/>
        <end position="408"/>
    </location>
</feature>
<dbReference type="EMBL" id="BMFA01000009">
    <property type="protein sequence ID" value="GGB56340.1"/>
    <property type="molecule type" value="Genomic_DNA"/>
</dbReference>
<dbReference type="RefSeq" id="WP_150497209.1">
    <property type="nucleotide sequence ID" value="NZ_BMFA01000009.1"/>
</dbReference>
<keyword evidence="7 10" id="KW-0626">Porin</keyword>
<keyword evidence="12" id="KW-1185">Reference proteome</keyword>
<organism evidence="11 12">
    <name type="scientific">Roseibium aquae</name>
    <dbReference type="NCBI Taxonomy" id="1323746"/>
    <lineage>
        <taxon>Bacteria</taxon>
        <taxon>Pseudomonadati</taxon>
        <taxon>Pseudomonadota</taxon>
        <taxon>Alphaproteobacteria</taxon>
        <taxon>Hyphomicrobiales</taxon>
        <taxon>Stappiaceae</taxon>
        <taxon>Roseibium</taxon>
    </lineage>
</organism>
<evidence type="ECO:0000313" key="12">
    <source>
        <dbReference type="Proteomes" id="UP000605148"/>
    </source>
</evidence>
<keyword evidence="5 10" id="KW-0732">Signal</keyword>
<dbReference type="Proteomes" id="UP000605148">
    <property type="component" value="Unassembled WGS sequence"/>
</dbReference>
<keyword evidence="6 10" id="KW-0406">Ion transport</keyword>
<protein>
    <recommendedName>
        <fullName evidence="10">Porin</fullName>
    </recommendedName>
</protein>
<keyword evidence="9 10" id="KW-0998">Cell outer membrane</keyword>
<comment type="caution">
    <text evidence="11">The sequence shown here is derived from an EMBL/GenBank/DDBJ whole genome shotgun (WGS) entry which is preliminary data.</text>
</comment>
<feature type="signal peptide" evidence="10">
    <location>
        <begin position="1"/>
        <end position="21"/>
    </location>
</feature>
<evidence type="ECO:0000256" key="3">
    <source>
        <dbReference type="ARBA" id="ARBA00022452"/>
    </source>
</evidence>
<keyword evidence="2 10" id="KW-0813">Transport</keyword>
<reference evidence="11" key="1">
    <citation type="journal article" date="2014" name="Int. J. Syst. Evol. Microbiol.">
        <title>Complete genome sequence of Corynebacterium casei LMG S-19264T (=DSM 44701T), isolated from a smear-ripened cheese.</title>
        <authorList>
            <consortium name="US DOE Joint Genome Institute (JGI-PGF)"/>
            <person name="Walter F."/>
            <person name="Albersmeier A."/>
            <person name="Kalinowski J."/>
            <person name="Ruckert C."/>
        </authorList>
    </citation>
    <scope>NUCLEOTIDE SEQUENCE</scope>
    <source>
        <strain evidence="11">CGMCC 1.12426</strain>
    </source>
</reference>
<evidence type="ECO:0000256" key="4">
    <source>
        <dbReference type="ARBA" id="ARBA00022692"/>
    </source>
</evidence>
<evidence type="ECO:0000256" key="1">
    <source>
        <dbReference type="ARBA" id="ARBA00009521"/>
    </source>
</evidence>
<sequence length="408" mass="42943">MKFKGLMLAAAAATAATGASAADLPVAPEPVDYVRVCDVYGTGFFYLPGTETCLKIGGRVRTELRFFDFDNEGGSAWDADADVSTGFRARGYFNFDSRTQTEFGLLRTYVDIFATADSGRGDAFSLDKAFIQWGGLTAGRAGSRYDFFTGMNWGSVLNMGFADDGTTNQFSYTAAFGNGFSATVSLEDGLNRRAGILTSAGAQGGFGVTDLDGGHKYPDLVANLRVDQGWGSAQIMGALHHVYVNSAAGSALTADSELGWAIGGGVQFKLPMISSGTSLGFQASYSDGAANYAAASNARTADAVVNAAGTSIATTKSWAIGGGISHAWTSTVKSGLTASYIDRDHGFTVQDSTEWNVQGNVVWSPVRGLDIGAELEYSTVDWNNPVAGGTTFRDDGQLVGVFRIQRTF</sequence>
<dbReference type="AlphaFoldDB" id="A0A916X1T4"/>
<comment type="subcellular location">
    <subcellularLocation>
        <location evidence="10">Cell outer membrane</location>
        <topology evidence="10">Multi-pass membrane protein</topology>
    </subcellularLocation>
</comment>
<keyword evidence="3 10" id="KW-1134">Transmembrane beta strand</keyword>
<keyword evidence="4 10" id="KW-0812">Transmembrane</keyword>
<name>A0A916X1T4_9HYPH</name>
<proteinExistence type="inferred from homology"/>
<evidence type="ECO:0000256" key="2">
    <source>
        <dbReference type="ARBA" id="ARBA00022448"/>
    </source>
</evidence>
<dbReference type="Pfam" id="PF02530">
    <property type="entry name" value="Porin_2"/>
    <property type="match status" value="1"/>
</dbReference>
<gene>
    <name evidence="11" type="ORF">GCM10011316_30560</name>
</gene>
<dbReference type="InterPro" id="IPR003684">
    <property type="entry name" value="Porin_alphabac"/>
</dbReference>
<evidence type="ECO:0000256" key="5">
    <source>
        <dbReference type="ARBA" id="ARBA00022729"/>
    </source>
</evidence>
<dbReference type="GO" id="GO:0009279">
    <property type="term" value="C:cell outer membrane"/>
    <property type="evidence" value="ECO:0007669"/>
    <property type="project" value="UniProtKB-SubCell"/>
</dbReference>
<evidence type="ECO:0000256" key="8">
    <source>
        <dbReference type="ARBA" id="ARBA00023136"/>
    </source>
</evidence>
<dbReference type="OrthoDB" id="7801681at2"/>
<reference evidence="11" key="2">
    <citation type="submission" date="2020-09" db="EMBL/GenBank/DDBJ databases">
        <authorList>
            <person name="Sun Q."/>
            <person name="Zhou Y."/>
        </authorList>
    </citation>
    <scope>NUCLEOTIDE SEQUENCE</scope>
    <source>
        <strain evidence="11">CGMCC 1.12426</strain>
    </source>
</reference>
<comment type="similarity">
    <text evidence="1 10">Belongs to the alphaproteobacteria porin family.</text>
</comment>
<comment type="domain">
    <text evidence="10">Consists of 16-stranded beta-barrel sheets, with large surface-exposed loops, that form a transmembrane pore at the center of each barrel. The pore is partially ocluded by a peptide loop that folds into the pore lumen.</text>
</comment>
<evidence type="ECO:0000313" key="11">
    <source>
        <dbReference type="EMBL" id="GGB56340.1"/>
    </source>
</evidence>